<comment type="caution">
    <text evidence="2">The sequence shown here is derived from an EMBL/GenBank/DDBJ whole genome shotgun (WGS) entry which is preliminary data.</text>
</comment>
<accession>A0ABQ0DZX3</accession>
<name>A0ABQ0DZX3_9PORP</name>
<proteinExistence type="predicted"/>
<organism evidence="2 3">
    <name type="scientific">Porphyromonas miyakawae</name>
    <dbReference type="NCBI Taxonomy" id="3137470"/>
    <lineage>
        <taxon>Bacteria</taxon>
        <taxon>Pseudomonadati</taxon>
        <taxon>Bacteroidota</taxon>
        <taxon>Bacteroidia</taxon>
        <taxon>Bacteroidales</taxon>
        <taxon>Porphyromonadaceae</taxon>
        <taxon>Porphyromonas</taxon>
    </lineage>
</organism>
<sequence length="102" mass="11848">MILADKGYTSQKNRTALKDLKREDGIMHKATRGKPLTESQKSLNSLISGTRWVIERTFGSIIRWFHGGRCRYRGLRKTHYQNLIESLAFNLKRAPQLIMQQS</sequence>
<dbReference type="InterPro" id="IPR002559">
    <property type="entry name" value="Transposase_11"/>
</dbReference>
<dbReference type="EMBL" id="BAAFSF010000001">
    <property type="protein sequence ID" value="GAB1251016.1"/>
    <property type="molecule type" value="Genomic_DNA"/>
</dbReference>
<dbReference type="PANTHER" id="PTHR35604">
    <property type="entry name" value="TRANSPOSASE INSH FOR INSERTION SEQUENCE ELEMENT IS5A-RELATED"/>
    <property type="match status" value="1"/>
</dbReference>
<dbReference type="PANTHER" id="PTHR35604:SF2">
    <property type="entry name" value="TRANSPOSASE INSH FOR INSERTION SEQUENCE ELEMENT IS5A-RELATED"/>
    <property type="match status" value="1"/>
</dbReference>
<dbReference type="Pfam" id="PF01609">
    <property type="entry name" value="DDE_Tnp_1"/>
    <property type="match status" value="1"/>
</dbReference>
<evidence type="ECO:0000313" key="2">
    <source>
        <dbReference type="EMBL" id="GAB1251016.1"/>
    </source>
</evidence>
<gene>
    <name evidence="2" type="ORF">Tsumi_01200</name>
</gene>
<protein>
    <recommendedName>
        <fullName evidence="1">Transposase IS4-like domain-containing protein</fullName>
    </recommendedName>
</protein>
<evidence type="ECO:0000259" key="1">
    <source>
        <dbReference type="Pfam" id="PF01609"/>
    </source>
</evidence>
<evidence type="ECO:0000313" key="3">
    <source>
        <dbReference type="Proteomes" id="UP001628220"/>
    </source>
</evidence>
<feature type="domain" description="Transposase IS4-like" evidence="1">
    <location>
        <begin position="2"/>
        <end position="91"/>
    </location>
</feature>
<keyword evidence="3" id="KW-1185">Reference proteome</keyword>
<reference evidence="2 3" key="1">
    <citation type="journal article" date="2025" name="Int. J. Syst. Evol. Microbiol.">
        <title>Desulfovibrio falkowii sp. nov., Porphyromonas miyakawae sp. nov., Mediterraneibacter flintii sp. nov. and Owariibacterium komagatae gen. nov., sp. nov., isolated from human faeces.</title>
        <authorList>
            <person name="Hamaguchi T."/>
            <person name="Ohara M."/>
            <person name="Hisatomi A."/>
            <person name="Sekiguchi K."/>
            <person name="Takeda J.I."/>
            <person name="Ueyama J."/>
            <person name="Ito M."/>
            <person name="Nishiwaki H."/>
            <person name="Ogi T."/>
            <person name="Hirayama M."/>
            <person name="Ohkuma M."/>
            <person name="Sakamoto M."/>
            <person name="Ohno K."/>
        </authorList>
    </citation>
    <scope>NUCLEOTIDE SEQUENCE [LARGE SCALE GENOMIC DNA]</scope>
    <source>
        <strain evidence="2 3">13CB11C</strain>
    </source>
</reference>
<dbReference type="Proteomes" id="UP001628220">
    <property type="component" value="Unassembled WGS sequence"/>
</dbReference>